<keyword evidence="4 6" id="KW-0520">NAD</keyword>
<dbReference type="PANTHER" id="PTHR43741">
    <property type="entry name" value="FMN-DEPENDENT NADH-AZOREDUCTASE 1"/>
    <property type="match status" value="1"/>
</dbReference>
<comment type="catalytic activity">
    <reaction evidence="5">
        <text>N,N-dimethyl-1,4-phenylenediamine + anthranilate + 2 NAD(+) = 2-(4-dimethylaminophenyl)diazenylbenzoate + 2 NADH + 2 H(+)</text>
        <dbReference type="Rhea" id="RHEA:55872"/>
        <dbReference type="ChEBI" id="CHEBI:15378"/>
        <dbReference type="ChEBI" id="CHEBI:15783"/>
        <dbReference type="ChEBI" id="CHEBI:16567"/>
        <dbReference type="ChEBI" id="CHEBI:57540"/>
        <dbReference type="ChEBI" id="CHEBI:57945"/>
        <dbReference type="ChEBI" id="CHEBI:71579"/>
        <dbReference type="EC" id="1.7.1.17"/>
    </reaction>
    <physiologicalReaction direction="right-to-left" evidence="5">
        <dbReference type="Rhea" id="RHEA:55874"/>
    </physiologicalReaction>
</comment>
<evidence type="ECO:0000256" key="6">
    <source>
        <dbReference type="HAMAP-Rule" id="MF_01216"/>
    </source>
</evidence>
<proteinExistence type="inferred from homology"/>
<dbReference type="Gene3D" id="3.40.50.360">
    <property type="match status" value="1"/>
</dbReference>
<dbReference type="EC" id="1.6.5.-" evidence="6"/>
<dbReference type="Proteomes" id="UP000252477">
    <property type="component" value="Chromosome"/>
</dbReference>
<evidence type="ECO:0000259" key="7">
    <source>
        <dbReference type="Pfam" id="PF02525"/>
    </source>
</evidence>
<dbReference type="InterPro" id="IPR003680">
    <property type="entry name" value="Flavodoxin_fold"/>
</dbReference>
<dbReference type="GO" id="GO:0010181">
    <property type="term" value="F:FMN binding"/>
    <property type="evidence" value="ECO:0007669"/>
    <property type="project" value="UniProtKB-UniRule"/>
</dbReference>
<reference evidence="8 9" key="1">
    <citation type="submission" date="2018-05" db="EMBL/GenBank/DDBJ databases">
        <title>Annotation of the Mycoplasma phocidae genome.</title>
        <authorList>
            <person name="Brown D.R."/>
            <person name="Kutish G.F."/>
            <person name="Frasca S.Jr."/>
        </authorList>
    </citation>
    <scope>NUCLEOTIDE SEQUENCE [LARGE SCALE GENOMIC DNA]</scope>
    <source>
        <strain evidence="8 9">105</strain>
    </source>
</reference>
<dbReference type="RefSeq" id="WP_114190687.1">
    <property type="nucleotide sequence ID" value="NZ_CP029295.1"/>
</dbReference>
<evidence type="ECO:0000256" key="3">
    <source>
        <dbReference type="ARBA" id="ARBA00023002"/>
    </source>
</evidence>
<evidence type="ECO:0000256" key="4">
    <source>
        <dbReference type="ARBA" id="ARBA00023027"/>
    </source>
</evidence>
<dbReference type="NCBIfam" id="NF002370">
    <property type="entry name" value="PRK01355.1"/>
    <property type="match status" value="1"/>
</dbReference>
<evidence type="ECO:0000256" key="1">
    <source>
        <dbReference type="ARBA" id="ARBA00022630"/>
    </source>
</evidence>
<keyword evidence="3 6" id="KW-0560">Oxidoreductase</keyword>
<comment type="caution">
    <text evidence="6">Lacks conserved residue(s) required for the propagation of feature annotation.</text>
</comment>
<dbReference type="OrthoDB" id="9805013at2"/>
<dbReference type="AlphaFoldDB" id="A0A2Z5IPF6"/>
<gene>
    <name evidence="6" type="primary">azoR</name>
    <name evidence="8" type="ORF">DA803_00460</name>
</gene>
<dbReference type="EC" id="1.7.1.17" evidence="6"/>
<dbReference type="GO" id="GO:0009055">
    <property type="term" value="F:electron transfer activity"/>
    <property type="evidence" value="ECO:0007669"/>
    <property type="project" value="UniProtKB-UniRule"/>
</dbReference>
<dbReference type="Pfam" id="PF02525">
    <property type="entry name" value="Flavodoxin_2"/>
    <property type="match status" value="1"/>
</dbReference>
<dbReference type="InterPro" id="IPR023048">
    <property type="entry name" value="NADH:quinone_OxRdtase_FMN_depd"/>
</dbReference>
<evidence type="ECO:0000256" key="5">
    <source>
        <dbReference type="ARBA" id="ARBA00048542"/>
    </source>
</evidence>
<comment type="catalytic activity">
    <reaction evidence="6">
        <text>2 a quinone + NADH + H(+) = 2 a 1,4-benzosemiquinone + NAD(+)</text>
        <dbReference type="Rhea" id="RHEA:65952"/>
        <dbReference type="ChEBI" id="CHEBI:15378"/>
        <dbReference type="ChEBI" id="CHEBI:57540"/>
        <dbReference type="ChEBI" id="CHEBI:57945"/>
        <dbReference type="ChEBI" id="CHEBI:132124"/>
        <dbReference type="ChEBI" id="CHEBI:134225"/>
    </reaction>
</comment>
<feature type="binding site" evidence="6">
    <location>
        <position position="10"/>
    </location>
    <ligand>
        <name>FMN</name>
        <dbReference type="ChEBI" id="CHEBI:58210"/>
    </ligand>
</feature>
<keyword evidence="9" id="KW-1185">Reference proteome</keyword>
<comment type="function">
    <text evidence="6">Quinone reductase that provides resistance to thiol-specific stress caused by electrophilic quinones.</text>
</comment>
<protein>
    <recommendedName>
        <fullName evidence="6">FMN dependent NADH:quinone oxidoreductase</fullName>
        <ecNumber evidence="6">1.6.5.-</ecNumber>
    </recommendedName>
    <alternativeName>
        <fullName evidence="6">Azo-dye reductase</fullName>
    </alternativeName>
    <alternativeName>
        <fullName evidence="6">FMN-dependent NADH-azo compound oxidoreductase</fullName>
    </alternativeName>
    <alternativeName>
        <fullName evidence="6">FMN-dependent NADH-azoreductase</fullName>
        <ecNumber evidence="6">1.7.1.17</ecNumber>
    </alternativeName>
</protein>
<feature type="domain" description="Flavodoxin-like fold" evidence="7">
    <location>
        <begin position="2"/>
        <end position="177"/>
    </location>
</feature>
<keyword evidence="1 6" id="KW-0285">Flavoprotein</keyword>
<name>A0A2Z5IPF6_9BACT</name>
<dbReference type="HAMAP" id="MF_01216">
    <property type="entry name" value="Azoreductase_type1"/>
    <property type="match status" value="1"/>
</dbReference>
<dbReference type="EMBL" id="CP029295">
    <property type="protein sequence ID" value="AXE60569.1"/>
    <property type="molecule type" value="Genomic_DNA"/>
</dbReference>
<evidence type="ECO:0000313" key="9">
    <source>
        <dbReference type="Proteomes" id="UP000252477"/>
    </source>
</evidence>
<feature type="binding site" evidence="6">
    <location>
        <begin position="17"/>
        <end position="19"/>
    </location>
    <ligand>
        <name>FMN</name>
        <dbReference type="ChEBI" id="CHEBI:58210"/>
    </ligand>
</feature>
<keyword evidence="2 6" id="KW-0288">FMN</keyword>
<comment type="subunit">
    <text evidence="6">Homodimer.</text>
</comment>
<dbReference type="KEGG" id="mpho:DA803_00460"/>
<dbReference type="GO" id="GO:0016652">
    <property type="term" value="F:oxidoreductase activity, acting on NAD(P)H as acceptor"/>
    <property type="evidence" value="ECO:0007669"/>
    <property type="project" value="UniProtKB-UniRule"/>
</dbReference>
<evidence type="ECO:0000313" key="8">
    <source>
        <dbReference type="EMBL" id="AXE60569.1"/>
    </source>
</evidence>
<dbReference type="SUPFAM" id="SSF52218">
    <property type="entry name" value="Flavoproteins"/>
    <property type="match status" value="1"/>
</dbReference>
<sequence>MSKIIVIYGSPIEENLSISTMLTKRYVEEYKKAHPMDEIQELNLNDLDMSTNLLTSKNKVNFFNEKDSDFYIELLKKADKVIMNSPMINFNVPATIKTFFDRIAVANKTFSYKYAKKGAAIGLLDNLKIQIIATQGAPLGWYPWASHINYLEGIWKFLGAEVSETIILAGVKANPLKNYTMEELLESKLSEIIEKASNF</sequence>
<comment type="similarity">
    <text evidence="6">Belongs to the azoreductase type 1 family.</text>
</comment>
<comment type="cofactor">
    <cofactor evidence="6">
        <name>FMN</name>
        <dbReference type="ChEBI" id="CHEBI:58210"/>
    </cofactor>
    <text evidence="6">Binds 1 FMN per subunit.</text>
</comment>
<organism evidence="8 9">
    <name type="scientific">[Mycoplasma] phocae</name>
    <dbReference type="NCBI Taxonomy" id="142651"/>
    <lineage>
        <taxon>Bacteria</taxon>
        <taxon>Bacillati</taxon>
        <taxon>Mycoplasmatota</taxon>
        <taxon>Mycoplasmoidales</taxon>
        <taxon>Metamycoplasmataceae</taxon>
        <taxon>Metamycoplasma</taxon>
    </lineage>
</organism>
<dbReference type="InterPro" id="IPR050104">
    <property type="entry name" value="FMN-dep_NADH:Q_OxRdtase_AzoR1"/>
</dbReference>
<evidence type="ECO:0000256" key="2">
    <source>
        <dbReference type="ARBA" id="ARBA00022643"/>
    </source>
</evidence>
<dbReference type="GO" id="GO:0016655">
    <property type="term" value="F:oxidoreductase activity, acting on NAD(P)H, quinone or similar compound as acceptor"/>
    <property type="evidence" value="ECO:0007669"/>
    <property type="project" value="InterPro"/>
</dbReference>
<comment type="function">
    <text evidence="6">Also exhibits azoreductase activity. Catalyzes the reductive cleavage of the azo bond in aromatic azo compounds to the corresponding amines.</text>
</comment>
<accession>A0A2Z5IPF6</accession>
<dbReference type="PANTHER" id="PTHR43741:SF4">
    <property type="entry name" value="FMN-DEPENDENT NADH:QUINONE OXIDOREDUCTASE"/>
    <property type="match status" value="1"/>
</dbReference>
<dbReference type="InterPro" id="IPR029039">
    <property type="entry name" value="Flavoprotein-like_sf"/>
</dbReference>